<comment type="caution">
    <text evidence="1">The sequence shown here is derived from an EMBL/GenBank/DDBJ whole genome shotgun (WGS) entry which is preliminary data.</text>
</comment>
<evidence type="ECO:0000313" key="1">
    <source>
        <dbReference type="EMBL" id="MBO9200157.1"/>
    </source>
</evidence>
<proteinExistence type="predicted"/>
<dbReference type="Proteomes" id="UP000677244">
    <property type="component" value="Unassembled WGS sequence"/>
</dbReference>
<accession>A0ABS3YRF1</accession>
<name>A0ABS3YRF1_9BACT</name>
<protein>
    <submittedName>
        <fullName evidence="1">Uncharacterized protein</fullName>
    </submittedName>
</protein>
<dbReference type="EMBL" id="JAGHKO010000001">
    <property type="protein sequence ID" value="MBO9200157.1"/>
    <property type="molecule type" value="Genomic_DNA"/>
</dbReference>
<dbReference type="Gene3D" id="3.40.50.2000">
    <property type="entry name" value="Glycogen Phosphorylase B"/>
    <property type="match status" value="1"/>
</dbReference>
<sequence>MSPKEYKQGMVINRWLHNLERLLYARAEWISHTNETREQLFTNDIGIKKKLSTYTLPNYPSGNWYTIASKVNRNNRPEIGFVYVGALSMHTMFTKEMALFISNNVGKCYWDIYSDNCEAEVMSFLKELAAPNISFKESVSYNTLPQILPRYDIGVILYKGDTPNYAYNAPNKFFEYSAAGLTVWFPPGMKGMMPYEQQEKKPFVLCVEFDNLTLPSESEARRIEQLPAQMYLAENVYSRLWEKINKK</sequence>
<evidence type="ECO:0000313" key="2">
    <source>
        <dbReference type="Proteomes" id="UP000677244"/>
    </source>
</evidence>
<reference evidence="1 2" key="1">
    <citation type="submission" date="2021-03" db="EMBL/GenBank/DDBJ databases">
        <title>Assistant Professor.</title>
        <authorList>
            <person name="Huq M.A."/>
        </authorList>
    </citation>
    <scope>NUCLEOTIDE SEQUENCE [LARGE SCALE GENOMIC DNA]</scope>
    <source>
        <strain evidence="1 2">MAH-29</strain>
    </source>
</reference>
<organism evidence="1 2">
    <name type="scientific">Niastella soli</name>
    <dbReference type="NCBI Taxonomy" id="2821487"/>
    <lineage>
        <taxon>Bacteria</taxon>
        <taxon>Pseudomonadati</taxon>
        <taxon>Bacteroidota</taxon>
        <taxon>Chitinophagia</taxon>
        <taxon>Chitinophagales</taxon>
        <taxon>Chitinophagaceae</taxon>
        <taxon>Niastella</taxon>
    </lineage>
</organism>
<gene>
    <name evidence="1" type="ORF">J7I42_07805</name>
</gene>
<keyword evidence="2" id="KW-1185">Reference proteome</keyword>
<dbReference type="RefSeq" id="WP_209138212.1">
    <property type="nucleotide sequence ID" value="NZ_JAGHKO010000001.1"/>
</dbReference>